<reference evidence="2 3" key="1">
    <citation type="submission" date="2018-05" db="EMBL/GenBank/DDBJ databases">
        <title>Genome sequencing and assembly of the regulated plant pathogen Lachnellula willkommii and related sister species for the development of diagnostic species identification markers.</title>
        <authorList>
            <person name="Giroux E."/>
            <person name="Bilodeau G."/>
        </authorList>
    </citation>
    <scope>NUCLEOTIDE SEQUENCE [LARGE SCALE GENOMIC DNA]</scope>
    <source>
        <strain evidence="2 3">CBS 185.66</strain>
    </source>
</reference>
<dbReference type="RefSeq" id="XP_031009709.1">
    <property type="nucleotide sequence ID" value="XM_031145741.1"/>
</dbReference>
<dbReference type="Pfam" id="PF00651">
    <property type="entry name" value="BTB"/>
    <property type="match status" value="1"/>
</dbReference>
<dbReference type="AlphaFoldDB" id="A0A8H8U4A9"/>
<dbReference type="OrthoDB" id="6359816at2759"/>
<gene>
    <name evidence="2" type="ORF">LHYA1_G000752</name>
</gene>
<feature type="domain" description="BTB" evidence="1">
    <location>
        <begin position="102"/>
        <end position="140"/>
    </location>
</feature>
<dbReference type="GeneID" id="41980950"/>
<comment type="caution">
    <text evidence="2">The sequence shown here is derived from an EMBL/GenBank/DDBJ whole genome shotgun (WGS) entry which is preliminary data.</text>
</comment>
<protein>
    <recommendedName>
        <fullName evidence="1">BTB domain-containing protein</fullName>
    </recommendedName>
</protein>
<evidence type="ECO:0000313" key="3">
    <source>
        <dbReference type="Proteomes" id="UP000431533"/>
    </source>
</evidence>
<organism evidence="2 3">
    <name type="scientific">Lachnellula hyalina</name>
    <dbReference type="NCBI Taxonomy" id="1316788"/>
    <lineage>
        <taxon>Eukaryota</taxon>
        <taxon>Fungi</taxon>
        <taxon>Dikarya</taxon>
        <taxon>Ascomycota</taxon>
        <taxon>Pezizomycotina</taxon>
        <taxon>Leotiomycetes</taxon>
        <taxon>Helotiales</taxon>
        <taxon>Lachnaceae</taxon>
        <taxon>Lachnellula</taxon>
    </lineage>
</organism>
<dbReference type="Gene3D" id="3.30.710.10">
    <property type="entry name" value="Potassium Channel Kv1.1, Chain A"/>
    <property type="match status" value="1"/>
</dbReference>
<keyword evidence="3" id="KW-1185">Reference proteome</keyword>
<name>A0A8H8U4A9_9HELO</name>
<dbReference type="EMBL" id="QGMH01000003">
    <property type="protein sequence ID" value="TVY30925.1"/>
    <property type="molecule type" value="Genomic_DNA"/>
</dbReference>
<evidence type="ECO:0000313" key="2">
    <source>
        <dbReference type="EMBL" id="TVY30925.1"/>
    </source>
</evidence>
<dbReference type="PROSITE" id="PS50097">
    <property type="entry name" value="BTB"/>
    <property type="match status" value="1"/>
</dbReference>
<dbReference type="PANTHER" id="PTHR47843">
    <property type="entry name" value="BTB DOMAIN-CONTAINING PROTEIN-RELATED"/>
    <property type="match status" value="1"/>
</dbReference>
<evidence type="ECO:0000259" key="1">
    <source>
        <dbReference type="PROSITE" id="PS50097"/>
    </source>
</evidence>
<sequence length="140" mass="15235">MNVSNKYASAYWNQELMGDLGSPELAGADTSSSISISLSIFPLQHIFSTWSLPFATDLVIPLTDQQISLSPRASTMTTKSISPDADANVAPKFGLELGIGMVDILVGPEQKAFRVHKHLLCTKVPYFHKMFNGGFKEASD</sequence>
<dbReference type="CDD" id="cd18186">
    <property type="entry name" value="BTB_POZ_ZBTB_KLHL-like"/>
    <property type="match status" value="1"/>
</dbReference>
<proteinExistence type="predicted"/>
<dbReference type="InterPro" id="IPR000210">
    <property type="entry name" value="BTB/POZ_dom"/>
</dbReference>
<dbReference type="Proteomes" id="UP000431533">
    <property type="component" value="Unassembled WGS sequence"/>
</dbReference>
<dbReference type="InterPro" id="IPR011333">
    <property type="entry name" value="SKP1/BTB/POZ_sf"/>
</dbReference>
<accession>A0A8H8U4A9</accession>
<dbReference type="SUPFAM" id="SSF54695">
    <property type="entry name" value="POZ domain"/>
    <property type="match status" value="1"/>
</dbReference>